<evidence type="ECO:0000313" key="3">
    <source>
        <dbReference type="Proteomes" id="UP001228376"/>
    </source>
</evidence>
<keyword evidence="1" id="KW-0472">Membrane</keyword>
<gene>
    <name evidence="2" type="ORF">P5G51_001740</name>
</gene>
<keyword evidence="1" id="KW-1133">Transmembrane helix</keyword>
<feature type="transmembrane region" description="Helical" evidence="1">
    <location>
        <begin position="20"/>
        <end position="44"/>
    </location>
</feature>
<reference evidence="2 3" key="1">
    <citation type="submission" date="2023-10" db="EMBL/GenBank/DDBJ databases">
        <title>179-bfca-hs.</title>
        <authorList>
            <person name="Miliotis G."/>
            <person name="Sengupta P."/>
            <person name="Hameed A."/>
            <person name="Chuvochina M."/>
            <person name="Mcdonagh F."/>
            <person name="Simpson A.C."/>
            <person name="Singh N.K."/>
            <person name="Rekha P.D."/>
            <person name="Raman K."/>
            <person name="Hugenholtz P."/>
            <person name="Venkateswaran K."/>
        </authorList>
    </citation>
    <scope>NUCLEOTIDE SEQUENCE [LARGE SCALE GENOMIC DNA]</scope>
    <source>
        <strain evidence="2 3">179-BFC-A-HS</strain>
    </source>
</reference>
<accession>A0ABU5CFK8</accession>
<evidence type="ECO:0008006" key="4">
    <source>
        <dbReference type="Google" id="ProtNLM"/>
    </source>
</evidence>
<dbReference type="Proteomes" id="UP001228376">
    <property type="component" value="Unassembled WGS sequence"/>
</dbReference>
<keyword evidence="3" id="KW-1185">Reference proteome</keyword>
<evidence type="ECO:0000256" key="1">
    <source>
        <dbReference type="SAM" id="Phobius"/>
    </source>
</evidence>
<name>A0ABU5CFK8_9BACI</name>
<keyword evidence="1" id="KW-0812">Transmembrane</keyword>
<proteinExistence type="predicted"/>
<sequence>MRKEDENKKDKENDSFDRMFLGSPGMMFTLVAVVIVISFLVNYFK</sequence>
<comment type="caution">
    <text evidence="2">The sequence shown here is derived from an EMBL/GenBank/DDBJ whole genome shotgun (WGS) entry which is preliminary data.</text>
</comment>
<organism evidence="2 3">
    <name type="scientific">Tigheibacillus jepli</name>
    <dbReference type="NCBI Taxonomy" id="3035914"/>
    <lineage>
        <taxon>Bacteria</taxon>
        <taxon>Bacillati</taxon>
        <taxon>Bacillota</taxon>
        <taxon>Bacilli</taxon>
        <taxon>Bacillales</taxon>
        <taxon>Bacillaceae</taxon>
        <taxon>Tigheibacillus</taxon>
    </lineage>
</organism>
<dbReference type="RefSeq" id="WP_306065850.1">
    <property type="nucleotide sequence ID" value="NZ_JAROCA020000001.1"/>
</dbReference>
<protein>
    <recommendedName>
        <fullName evidence="4">YqzM family protein</fullName>
    </recommendedName>
</protein>
<dbReference type="EMBL" id="JAROCA020000001">
    <property type="protein sequence ID" value="MDY0404305.1"/>
    <property type="molecule type" value="Genomic_DNA"/>
</dbReference>
<evidence type="ECO:0000313" key="2">
    <source>
        <dbReference type="EMBL" id="MDY0404305.1"/>
    </source>
</evidence>